<dbReference type="Proteomes" id="UP000034032">
    <property type="component" value="Unassembled WGS sequence"/>
</dbReference>
<dbReference type="GO" id="GO:0005840">
    <property type="term" value="C:ribosome"/>
    <property type="evidence" value="ECO:0007669"/>
    <property type="project" value="UniProtKB-KW"/>
</dbReference>
<reference evidence="6 7" key="1">
    <citation type="journal article" date="2015" name="Nature">
        <title>rRNA introns, odd ribosomes, and small enigmatic genomes across a large radiation of phyla.</title>
        <authorList>
            <person name="Brown C.T."/>
            <person name="Hug L.A."/>
            <person name="Thomas B.C."/>
            <person name="Sharon I."/>
            <person name="Castelle C.J."/>
            <person name="Singh A."/>
            <person name="Wilkins M.J."/>
            <person name="Williams K.H."/>
            <person name="Banfield J.F."/>
        </authorList>
    </citation>
    <scope>NUCLEOTIDE SEQUENCE [LARGE SCALE GENOMIC DNA]</scope>
</reference>
<dbReference type="AlphaFoldDB" id="A0A0G1NDU5"/>
<evidence type="ECO:0000313" key="6">
    <source>
        <dbReference type="EMBL" id="KKT82374.1"/>
    </source>
</evidence>
<keyword evidence="3 4" id="KW-0687">Ribonucleoprotein</keyword>
<comment type="similarity">
    <text evidence="1 4">Belongs to the universal ribosomal protein uL23 family.</text>
</comment>
<comment type="function">
    <text evidence="4">One of the early assembly proteins it binds 23S rRNA. One of the proteins that surrounds the polypeptide exit tunnel on the outside of the ribosome. Forms the main docking site for trigger factor binding to the ribosome.</text>
</comment>
<comment type="caution">
    <text evidence="6">The sequence shown here is derived from an EMBL/GenBank/DDBJ whole genome shotgun (WGS) entry which is preliminary data.</text>
</comment>
<evidence type="ECO:0000256" key="4">
    <source>
        <dbReference type="HAMAP-Rule" id="MF_01369"/>
    </source>
</evidence>
<dbReference type="HAMAP" id="MF_01369_B">
    <property type="entry name" value="Ribosomal_uL23_B"/>
    <property type="match status" value="1"/>
</dbReference>
<gene>
    <name evidence="4" type="primary">rplW</name>
    <name evidence="6" type="ORF">UW79_C0008G0038</name>
</gene>
<dbReference type="Pfam" id="PF00276">
    <property type="entry name" value="Ribosomal_L23"/>
    <property type="match status" value="1"/>
</dbReference>
<evidence type="ECO:0000256" key="1">
    <source>
        <dbReference type="ARBA" id="ARBA00006700"/>
    </source>
</evidence>
<feature type="region of interest" description="Disordered" evidence="5">
    <location>
        <begin position="1"/>
        <end position="36"/>
    </location>
</feature>
<sequence length="132" mass="14951">MSALFSKKPKKDQSEETELKNQEESASGGSLSDHISADNSDAYRVIKSIYISEKSALIAPYNQYIFKVFPDANKTQIREKVEKLFNVKVKDVKILNMPQKRKDLGRHPGFRSGFKKAIVVLKKGYTIEQAKA</sequence>
<name>A0A0G1NDU5_9BACT</name>
<comment type="subunit">
    <text evidence="4">Part of the 50S ribosomal subunit. Contacts protein L29, and trigger factor when it is bound to the ribosome.</text>
</comment>
<accession>A0A0G1NDU5</accession>
<dbReference type="NCBIfam" id="NF004363">
    <property type="entry name" value="PRK05738.2-4"/>
    <property type="match status" value="1"/>
</dbReference>
<protein>
    <recommendedName>
        <fullName evidence="4">Large ribosomal subunit protein uL23</fullName>
    </recommendedName>
</protein>
<dbReference type="GO" id="GO:1990904">
    <property type="term" value="C:ribonucleoprotein complex"/>
    <property type="evidence" value="ECO:0007669"/>
    <property type="project" value="UniProtKB-KW"/>
</dbReference>
<dbReference type="Gene3D" id="3.30.70.330">
    <property type="match status" value="1"/>
</dbReference>
<organism evidence="6 7">
    <name type="scientific">Candidatus Yanofskybacteria bacterium GW2011_GWA2_44_9</name>
    <dbReference type="NCBI Taxonomy" id="1619025"/>
    <lineage>
        <taxon>Bacteria</taxon>
        <taxon>Candidatus Yanofskyibacteriota</taxon>
    </lineage>
</organism>
<evidence type="ECO:0000256" key="5">
    <source>
        <dbReference type="SAM" id="MobiDB-lite"/>
    </source>
</evidence>
<evidence type="ECO:0000256" key="3">
    <source>
        <dbReference type="ARBA" id="ARBA00023274"/>
    </source>
</evidence>
<dbReference type="SUPFAM" id="SSF54189">
    <property type="entry name" value="Ribosomal proteins S24e, L23 and L15e"/>
    <property type="match status" value="1"/>
</dbReference>
<dbReference type="EMBL" id="LCJR01000008">
    <property type="protein sequence ID" value="KKT82374.1"/>
    <property type="molecule type" value="Genomic_DNA"/>
</dbReference>
<keyword evidence="4" id="KW-0699">rRNA-binding</keyword>
<feature type="compositionally biased region" description="Basic and acidic residues" evidence="5">
    <location>
        <begin position="11"/>
        <end position="23"/>
    </location>
</feature>
<dbReference type="PANTHER" id="PTHR11620">
    <property type="entry name" value="60S RIBOSOMAL PROTEIN L23A"/>
    <property type="match status" value="1"/>
</dbReference>
<keyword evidence="2 4" id="KW-0689">Ribosomal protein</keyword>
<dbReference type="InterPro" id="IPR012678">
    <property type="entry name" value="Ribosomal_uL23/eL15/eS24_sf"/>
</dbReference>
<evidence type="ECO:0000256" key="2">
    <source>
        <dbReference type="ARBA" id="ARBA00022980"/>
    </source>
</evidence>
<keyword evidence="4" id="KW-0694">RNA-binding</keyword>
<evidence type="ECO:0000313" key="7">
    <source>
        <dbReference type="Proteomes" id="UP000034032"/>
    </source>
</evidence>
<dbReference type="GO" id="GO:0019843">
    <property type="term" value="F:rRNA binding"/>
    <property type="evidence" value="ECO:0007669"/>
    <property type="project" value="UniProtKB-UniRule"/>
</dbReference>
<proteinExistence type="inferred from homology"/>
<dbReference type="InterPro" id="IPR013025">
    <property type="entry name" value="Ribosomal_uL23-like"/>
</dbReference>
<dbReference type="InterPro" id="IPR012677">
    <property type="entry name" value="Nucleotide-bd_a/b_plait_sf"/>
</dbReference>
<dbReference type="GO" id="GO:0003735">
    <property type="term" value="F:structural constituent of ribosome"/>
    <property type="evidence" value="ECO:0007669"/>
    <property type="project" value="InterPro"/>
</dbReference>
<dbReference type="GO" id="GO:0006412">
    <property type="term" value="P:translation"/>
    <property type="evidence" value="ECO:0007669"/>
    <property type="project" value="UniProtKB-UniRule"/>
</dbReference>